<gene>
    <name evidence="1" type="ORF">PBV87_11460</name>
</gene>
<dbReference type="RefSeq" id="WP_271012376.1">
    <property type="nucleotide sequence ID" value="NZ_JAQIFT010000045.1"/>
</dbReference>
<keyword evidence="2" id="KW-1185">Reference proteome</keyword>
<comment type="caution">
    <text evidence="1">The sequence shown here is derived from an EMBL/GenBank/DDBJ whole genome shotgun (WGS) entry which is preliminary data.</text>
</comment>
<proteinExistence type="predicted"/>
<name>A0AA42DN72_9FIRM</name>
<reference evidence="1" key="1">
    <citation type="journal article" date="2023" name="Int. J. Syst. Evol. Microbiol.">
        <title>&lt;i&gt;Holtiella tumoricola&lt;/i&gt; gen. nov. sp. nov., isolated from a human clinical sample.</title>
        <authorList>
            <person name="Allen-Vercoe E."/>
            <person name="Daigneault M.C."/>
            <person name="Vancuren S.J."/>
            <person name="Cochrane K."/>
            <person name="O'Neal L.L."/>
            <person name="Sankaranarayanan K."/>
            <person name="Lawson P.A."/>
        </authorList>
    </citation>
    <scope>NUCLEOTIDE SEQUENCE</scope>
    <source>
        <strain evidence="1">CC70A</strain>
    </source>
</reference>
<accession>A0AA42DN72</accession>
<evidence type="ECO:0000313" key="2">
    <source>
        <dbReference type="Proteomes" id="UP001169242"/>
    </source>
</evidence>
<sequence length="65" mass="7411">MKILISNKYYKTKEEAIEKLDVFFAMGKLTIDEYMELTMLAETVYTPPVVEPLPEEVPVEGTLAV</sequence>
<dbReference type="EMBL" id="JAQIFT010000045">
    <property type="protein sequence ID" value="MDA3732100.1"/>
    <property type="molecule type" value="Genomic_DNA"/>
</dbReference>
<dbReference type="AlphaFoldDB" id="A0AA42DN72"/>
<protein>
    <submittedName>
        <fullName evidence="1">Uncharacterized protein</fullName>
    </submittedName>
</protein>
<dbReference type="Proteomes" id="UP001169242">
    <property type="component" value="Unassembled WGS sequence"/>
</dbReference>
<evidence type="ECO:0000313" key="1">
    <source>
        <dbReference type="EMBL" id="MDA3732100.1"/>
    </source>
</evidence>
<organism evidence="1 2">
    <name type="scientific">Holtiella tumoricola</name>
    <dbReference type="NCBI Taxonomy" id="3018743"/>
    <lineage>
        <taxon>Bacteria</taxon>
        <taxon>Bacillati</taxon>
        <taxon>Bacillota</taxon>
        <taxon>Clostridia</taxon>
        <taxon>Lachnospirales</taxon>
        <taxon>Cellulosilyticaceae</taxon>
        <taxon>Holtiella</taxon>
    </lineage>
</organism>